<dbReference type="STRING" id="1292034.OR37_02030"/>
<feature type="domain" description="SH3b" evidence="7">
    <location>
        <begin position="169"/>
        <end position="222"/>
    </location>
</feature>
<proteinExistence type="inferred from homology"/>
<protein>
    <recommendedName>
        <fullName evidence="3">17 kDa surface antigen</fullName>
    </recommendedName>
</protein>
<dbReference type="Pfam" id="PF05433">
    <property type="entry name" value="Rick_17kDa_Anti"/>
    <property type="match status" value="1"/>
</dbReference>
<name>R0CZV8_CAUVI</name>
<evidence type="ECO:0000259" key="6">
    <source>
        <dbReference type="Pfam" id="PF05433"/>
    </source>
</evidence>
<dbReference type="InterPro" id="IPR008816">
    <property type="entry name" value="Gly_zipper_2TM_dom"/>
</dbReference>
<keyword evidence="9" id="KW-1185">Reference proteome</keyword>
<gene>
    <name evidence="8" type="ORF">OR37_02030</name>
</gene>
<dbReference type="InterPro" id="IPR003646">
    <property type="entry name" value="SH3-like_bac-type"/>
</dbReference>
<accession>R0CZV8</accession>
<dbReference type="EMBL" id="APMP01000010">
    <property type="protein sequence ID" value="ENZ81986.1"/>
    <property type="molecule type" value="Genomic_DNA"/>
</dbReference>
<feature type="signal peptide" evidence="5">
    <location>
        <begin position="1"/>
        <end position="32"/>
    </location>
</feature>
<keyword evidence="5" id="KW-0732">Signal</keyword>
<dbReference type="eggNOG" id="COG3103">
    <property type="taxonomic scope" value="Bacteria"/>
</dbReference>
<keyword evidence="4" id="KW-0449">Lipoprotein</keyword>
<evidence type="ECO:0000256" key="5">
    <source>
        <dbReference type="SAM" id="SignalP"/>
    </source>
</evidence>
<reference evidence="8 9" key="1">
    <citation type="journal article" date="2013" name="Genome Announc.">
        <title>Draft Genome Sequence for Caulobacter sp. Strain OR37, a Bacterium Tolerant to Heavy Metals.</title>
        <authorList>
            <person name="Utturkar S.M."/>
            <person name="Bollmann A."/>
            <person name="Brzoska R.M."/>
            <person name="Klingeman D.M."/>
            <person name="Epstein S.E."/>
            <person name="Palumbo A.V."/>
            <person name="Brown S.D."/>
        </authorList>
    </citation>
    <scope>NUCLEOTIDE SEQUENCE [LARGE SCALE GENOMIC DNA]</scope>
    <source>
        <strain evidence="8 9">OR37</strain>
    </source>
</reference>
<comment type="similarity">
    <text evidence="2">Belongs to the rickettsiale 17 kDa surface antigen family.</text>
</comment>
<evidence type="ECO:0000256" key="1">
    <source>
        <dbReference type="ARBA" id="ARBA00004459"/>
    </source>
</evidence>
<sequence length="266" mass="26773" precursor="true">MRETSMSKVGTVLAMTAALGAGVVVAPAPALADGRPLGGLFSCDGSGKKQEEGALIGAAAGAFLGNRLAKNERTLGTLLGAAAGAAAGSYIGCRMQSTDAAMAEHAAKKALDTGVAQTWYNRRTGNSGRVAVISSSYGPPIDGRDIRLAQGVQALQSYDAAGGPYVASSSANLRASPSTRGAVVGRLAPGERFDALGVAPAGGWVLVGRDGYGVGYAAASLVRPDGQRAASCRVIDAQVSGGGQAPSSQRYSACRDRDGEWKLTQA</sequence>
<dbReference type="Gene3D" id="2.30.30.40">
    <property type="entry name" value="SH3 Domains"/>
    <property type="match status" value="1"/>
</dbReference>
<evidence type="ECO:0000256" key="3">
    <source>
        <dbReference type="ARBA" id="ARBA00015281"/>
    </source>
</evidence>
<dbReference type="Proteomes" id="UP000013063">
    <property type="component" value="Unassembled WGS sequence"/>
</dbReference>
<dbReference type="AlphaFoldDB" id="R0CZV8"/>
<feature type="domain" description="Glycine zipper 2TM" evidence="6">
    <location>
        <begin position="53"/>
        <end position="92"/>
    </location>
</feature>
<evidence type="ECO:0000313" key="9">
    <source>
        <dbReference type="Proteomes" id="UP000013063"/>
    </source>
</evidence>
<evidence type="ECO:0000313" key="8">
    <source>
        <dbReference type="EMBL" id="ENZ81986.1"/>
    </source>
</evidence>
<feature type="chain" id="PRO_5004347901" description="17 kDa surface antigen" evidence="5">
    <location>
        <begin position="33"/>
        <end position="266"/>
    </location>
</feature>
<dbReference type="Pfam" id="PF08239">
    <property type="entry name" value="SH3_3"/>
    <property type="match status" value="1"/>
</dbReference>
<comment type="subcellular location">
    <subcellularLocation>
        <location evidence="1">Cell outer membrane</location>
        <topology evidence="1">Lipid-anchor</topology>
    </subcellularLocation>
</comment>
<organism evidence="8 9">
    <name type="scientific">Caulobacter vibrioides OR37</name>
    <dbReference type="NCBI Taxonomy" id="1292034"/>
    <lineage>
        <taxon>Bacteria</taxon>
        <taxon>Pseudomonadati</taxon>
        <taxon>Pseudomonadota</taxon>
        <taxon>Alphaproteobacteria</taxon>
        <taxon>Caulobacterales</taxon>
        <taxon>Caulobacteraceae</taxon>
        <taxon>Caulobacter</taxon>
    </lineage>
</organism>
<evidence type="ECO:0000256" key="4">
    <source>
        <dbReference type="ARBA" id="ARBA00023288"/>
    </source>
</evidence>
<dbReference type="GO" id="GO:0009279">
    <property type="term" value="C:cell outer membrane"/>
    <property type="evidence" value="ECO:0007669"/>
    <property type="project" value="UniProtKB-SubCell"/>
</dbReference>
<evidence type="ECO:0000259" key="7">
    <source>
        <dbReference type="Pfam" id="PF08239"/>
    </source>
</evidence>
<comment type="caution">
    <text evidence="8">The sequence shown here is derived from an EMBL/GenBank/DDBJ whole genome shotgun (WGS) entry which is preliminary data.</text>
</comment>
<evidence type="ECO:0000256" key="2">
    <source>
        <dbReference type="ARBA" id="ARBA00008681"/>
    </source>
</evidence>
<dbReference type="PATRIC" id="fig|1292034.3.peg.2016"/>